<dbReference type="OrthoDB" id="409136at2759"/>
<accession>A0A9P9JBJ3</accession>
<proteinExistence type="predicted"/>
<keyword evidence="1" id="KW-1133">Transmembrane helix</keyword>
<feature type="non-terminal residue" evidence="2">
    <location>
        <position position="1"/>
    </location>
</feature>
<comment type="caution">
    <text evidence="2">The sequence shown here is derived from an EMBL/GenBank/DDBJ whole genome shotgun (WGS) entry which is preliminary data.</text>
</comment>
<keyword evidence="1" id="KW-0812">Transmembrane</keyword>
<feature type="transmembrane region" description="Helical" evidence="1">
    <location>
        <begin position="130"/>
        <end position="151"/>
    </location>
</feature>
<sequence length="157" mass="17879">LIQFQLIPIGEKCYPRWFKTREVPPESEVAARKYLYEPVPMEDVELADIPLALLLKPGPHLDTFWITTFPKKLSEELWRPAGGGQRVIGWGIRVNESLNWPVILFLILIIFLLMSVGVIVYSTITSDSSSAFGMGAFLAALLTVYLTYQYLSWKEEV</sequence>
<dbReference type="EMBL" id="JAGMUU010000002">
    <property type="protein sequence ID" value="KAH7160524.1"/>
    <property type="molecule type" value="Genomic_DNA"/>
</dbReference>
<gene>
    <name evidence="2" type="ORF">B0J13DRAFT_432586</name>
</gene>
<feature type="transmembrane region" description="Helical" evidence="1">
    <location>
        <begin position="102"/>
        <end position="124"/>
    </location>
</feature>
<name>A0A9P9JBJ3_9HYPO</name>
<keyword evidence="3" id="KW-1185">Reference proteome</keyword>
<evidence type="ECO:0000313" key="2">
    <source>
        <dbReference type="EMBL" id="KAH7160524.1"/>
    </source>
</evidence>
<keyword evidence="1" id="KW-0472">Membrane</keyword>
<dbReference type="AlphaFoldDB" id="A0A9P9JBJ3"/>
<evidence type="ECO:0000256" key="1">
    <source>
        <dbReference type="SAM" id="Phobius"/>
    </source>
</evidence>
<protein>
    <submittedName>
        <fullName evidence="2">Uncharacterized protein</fullName>
    </submittedName>
</protein>
<organism evidence="2 3">
    <name type="scientific">Dactylonectria estremocensis</name>
    <dbReference type="NCBI Taxonomy" id="1079267"/>
    <lineage>
        <taxon>Eukaryota</taxon>
        <taxon>Fungi</taxon>
        <taxon>Dikarya</taxon>
        <taxon>Ascomycota</taxon>
        <taxon>Pezizomycotina</taxon>
        <taxon>Sordariomycetes</taxon>
        <taxon>Hypocreomycetidae</taxon>
        <taxon>Hypocreales</taxon>
        <taxon>Nectriaceae</taxon>
        <taxon>Dactylonectria</taxon>
    </lineage>
</organism>
<evidence type="ECO:0000313" key="3">
    <source>
        <dbReference type="Proteomes" id="UP000717696"/>
    </source>
</evidence>
<dbReference type="Proteomes" id="UP000717696">
    <property type="component" value="Unassembled WGS sequence"/>
</dbReference>
<reference evidence="2" key="1">
    <citation type="journal article" date="2021" name="Nat. Commun.">
        <title>Genetic determinants of endophytism in the Arabidopsis root mycobiome.</title>
        <authorList>
            <person name="Mesny F."/>
            <person name="Miyauchi S."/>
            <person name="Thiergart T."/>
            <person name="Pickel B."/>
            <person name="Atanasova L."/>
            <person name="Karlsson M."/>
            <person name="Huettel B."/>
            <person name="Barry K.W."/>
            <person name="Haridas S."/>
            <person name="Chen C."/>
            <person name="Bauer D."/>
            <person name="Andreopoulos W."/>
            <person name="Pangilinan J."/>
            <person name="LaButti K."/>
            <person name="Riley R."/>
            <person name="Lipzen A."/>
            <person name="Clum A."/>
            <person name="Drula E."/>
            <person name="Henrissat B."/>
            <person name="Kohler A."/>
            <person name="Grigoriev I.V."/>
            <person name="Martin F.M."/>
            <person name="Hacquard S."/>
        </authorList>
    </citation>
    <scope>NUCLEOTIDE SEQUENCE</scope>
    <source>
        <strain evidence="2">MPI-CAGE-AT-0021</strain>
    </source>
</reference>